<dbReference type="AlphaFoldDB" id="A0A835RNH3"/>
<gene>
    <name evidence="2" type="ORF">HPP92_004843</name>
</gene>
<feature type="region of interest" description="Disordered" evidence="1">
    <location>
        <begin position="107"/>
        <end position="164"/>
    </location>
</feature>
<feature type="compositionally biased region" description="Basic and acidic residues" evidence="1">
    <location>
        <begin position="120"/>
        <end position="129"/>
    </location>
</feature>
<sequence length="164" mass="18243">MLGEAMRTVTKPFSRLLVLNARGLPSRRPTVRTLLTVYGSREIDRQNELTQCVLIEGFGFYGSYKTHLLPSDSPNTDGIHLQNPQQARFVRVNFLWGRLHLDQTEAPGARQSVTCGPAMDQHREPREGRTWPGSPTSPSSTSPLSVPSTGFRSRLGLGNENARK</sequence>
<comment type="caution">
    <text evidence="2">The sequence shown here is derived from an EMBL/GenBank/DDBJ whole genome shotgun (WGS) entry which is preliminary data.</text>
</comment>
<protein>
    <submittedName>
        <fullName evidence="2">Uncharacterized protein</fullName>
    </submittedName>
</protein>
<name>A0A835RNH3_VANPL</name>
<dbReference type="OrthoDB" id="4062651at2759"/>
<proteinExistence type="predicted"/>
<evidence type="ECO:0000313" key="3">
    <source>
        <dbReference type="Proteomes" id="UP000636800"/>
    </source>
</evidence>
<dbReference type="EMBL" id="JADCNL010000002">
    <property type="protein sequence ID" value="KAG0491445.1"/>
    <property type="molecule type" value="Genomic_DNA"/>
</dbReference>
<keyword evidence="3" id="KW-1185">Reference proteome</keyword>
<organism evidence="2 3">
    <name type="scientific">Vanilla planifolia</name>
    <name type="common">Vanilla</name>
    <dbReference type="NCBI Taxonomy" id="51239"/>
    <lineage>
        <taxon>Eukaryota</taxon>
        <taxon>Viridiplantae</taxon>
        <taxon>Streptophyta</taxon>
        <taxon>Embryophyta</taxon>
        <taxon>Tracheophyta</taxon>
        <taxon>Spermatophyta</taxon>
        <taxon>Magnoliopsida</taxon>
        <taxon>Liliopsida</taxon>
        <taxon>Asparagales</taxon>
        <taxon>Orchidaceae</taxon>
        <taxon>Vanilloideae</taxon>
        <taxon>Vanilleae</taxon>
        <taxon>Vanilla</taxon>
    </lineage>
</organism>
<evidence type="ECO:0000313" key="2">
    <source>
        <dbReference type="EMBL" id="KAG0491445.1"/>
    </source>
</evidence>
<dbReference type="Proteomes" id="UP000636800">
    <property type="component" value="Chromosome 2"/>
</dbReference>
<evidence type="ECO:0000256" key="1">
    <source>
        <dbReference type="SAM" id="MobiDB-lite"/>
    </source>
</evidence>
<accession>A0A835RNH3</accession>
<feature type="compositionally biased region" description="Low complexity" evidence="1">
    <location>
        <begin position="130"/>
        <end position="149"/>
    </location>
</feature>
<reference evidence="2 3" key="1">
    <citation type="journal article" date="2020" name="Nat. Food">
        <title>A phased Vanilla planifolia genome enables genetic improvement of flavour and production.</title>
        <authorList>
            <person name="Hasing T."/>
            <person name="Tang H."/>
            <person name="Brym M."/>
            <person name="Khazi F."/>
            <person name="Huang T."/>
            <person name="Chambers A.H."/>
        </authorList>
    </citation>
    <scope>NUCLEOTIDE SEQUENCE [LARGE SCALE GENOMIC DNA]</scope>
    <source>
        <tissue evidence="2">Leaf</tissue>
    </source>
</reference>